<evidence type="ECO:0000313" key="4">
    <source>
        <dbReference type="EMBL" id="SMF80228.1"/>
    </source>
</evidence>
<evidence type="ECO:0000259" key="3">
    <source>
        <dbReference type="PROSITE" id="PS51186"/>
    </source>
</evidence>
<feature type="domain" description="N-acetyltransferase" evidence="3">
    <location>
        <begin position="4"/>
        <end position="148"/>
    </location>
</feature>
<dbReference type="PANTHER" id="PTHR43420:SF47">
    <property type="entry name" value="N-ACETYLTRANSFERASE DOMAIN-CONTAINING PROTEIN"/>
    <property type="match status" value="1"/>
</dbReference>
<gene>
    <name evidence="4" type="ORF">SAMN05661091_1813</name>
</gene>
<evidence type="ECO:0000313" key="5">
    <source>
        <dbReference type="Proteomes" id="UP000192940"/>
    </source>
</evidence>
<dbReference type="AlphaFoldDB" id="A0A1X7H5L0"/>
<dbReference type="PANTHER" id="PTHR43420">
    <property type="entry name" value="ACETYLTRANSFERASE"/>
    <property type="match status" value="1"/>
</dbReference>
<dbReference type="InterPro" id="IPR016181">
    <property type="entry name" value="Acyl_CoA_acyltransferase"/>
</dbReference>
<evidence type="ECO:0000256" key="1">
    <source>
        <dbReference type="ARBA" id="ARBA00022679"/>
    </source>
</evidence>
<sequence>MKMIDLKLITDENKEECLLLRPQKFQERFVASNANSLKKAEQEPTSRPYGIYAENVMVGFALFDEELYPDDGYFWICRFMIDERYQRKGYGRAALGEILRKMKSHPTCTKIRISHVPDNSVVNHLYKQFGFVETGEEIDGETVLDLMV</sequence>
<proteinExistence type="predicted"/>
<dbReference type="STRING" id="1313296.SAMN05661091_1813"/>
<dbReference type="Proteomes" id="UP000192940">
    <property type="component" value="Chromosome I"/>
</dbReference>
<reference evidence="4 5" key="1">
    <citation type="submission" date="2017-04" db="EMBL/GenBank/DDBJ databases">
        <authorList>
            <person name="Afonso C.L."/>
            <person name="Miller P.J."/>
            <person name="Scott M.A."/>
            <person name="Spackman E."/>
            <person name="Goraichik I."/>
            <person name="Dimitrov K.M."/>
            <person name="Suarez D.L."/>
            <person name="Swayne D.E."/>
        </authorList>
    </citation>
    <scope>NUCLEOTIDE SEQUENCE [LARGE SCALE GENOMIC DNA]</scope>
    <source>
        <strain evidence="4 5">N3/975</strain>
    </source>
</reference>
<keyword evidence="5" id="KW-1185">Reference proteome</keyword>
<dbReference type="EMBL" id="LT840184">
    <property type="protein sequence ID" value="SMF80228.1"/>
    <property type="molecule type" value="Genomic_DNA"/>
</dbReference>
<accession>A0A1X7H5L0</accession>
<dbReference type="CDD" id="cd04301">
    <property type="entry name" value="NAT_SF"/>
    <property type="match status" value="1"/>
</dbReference>
<dbReference type="InterPro" id="IPR000182">
    <property type="entry name" value="GNAT_dom"/>
</dbReference>
<dbReference type="SUPFAM" id="SSF55729">
    <property type="entry name" value="Acyl-CoA N-acyltransferases (Nat)"/>
    <property type="match status" value="1"/>
</dbReference>
<keyword evidence="2" id="KW-0012">Acyltransferase</keyword>
<protein>
    <submittedName>
        <fullName evidence="4">Diamine N-acetyltransferase</fullName>
    </submittedName>
</protein>
<keyword evidence="1 4" id="KW-0808">Transferase</keyword>
<organism evidence="4 5">
    <name type="scientific">Paenibacillus uliginis N3/975</name>
    <dbReference type="NCBI Taxonomy" id="1313296"/>
    <lineage>
        <taxon>Bacteria</taxon>
        <taxon>Bacillati</taxon>
        <taxon>Bacillota</taxon>
        <taxon>Bacilli</taxon>
        <taxon>Bacillales</taxon>
        <taxon>Paenibacillaceae</taxon>
        <taxon>Paenibacillus</taxon>
    </lineage>
</organism>
<name>A0A1X7H5L0_9BACL</name>
<evidence type="ECO:0000256" key="2">
    <source>
        <dbReference type="ARBA" id="ARBA00023315"/>
    </source>
</evidence>
<dbReference type="Gene3D" id="3.40.630.30">
    <property type="match status" value="1"/>
</dbReference>
<dbReference type="Pfam" id="PF00583">
    <property type="entry name" value="Acetyltransf_1"/>
    <property type="match status" value="1"/>
</dbReference>
<dbReference type="InterPro" id="IPR050680">
    <property type="entry name" value="YpeA/RimI_acetyltransf"/>
</dbReference>
<dbReference type="PROSITE" id="PS51186">
    <property type="entry name" value="GNAT"/>
    <property type="match status" value="1"/>
</dbReference>
<dbReference type="GO" id="GO:0016747">
    <property type="term" value="F:acyltransferase activity, transferring groups other than amino-acyl groups"/>
    <property type="evidence" value="ECO:0007669"/>
    <property type="project" value="InterPro"/>
</dbReference>